<accession>A0A8C4N6C3</accession>
<keyword evidence="3" id="KW-1185">Reference proteome</keyword>
<dbReference type="Ensembl" id="ENSEBUT00000003428.1">
    <property type="protein sequence ID" value="ENSEBUP00000003064.1"/>
    <property type="gene ID" value="ENSEBUG00000002272.1"/>
</dbReference>
<reference evidence="2" key="1">
    <citation type="submission" date="2025-08" db="UniProtKB">
        <authorList>
            <consortium name="Ensembl"/>
        </authorList>
    </citation>
    <scope>IDENTIFICATION</scope>
</reference>
<dbReference type="Proteomes" id="UP000694388">
    <property type="component" value="Unplaced"/>
</dbReference>
<dbReference type="AlphaFoldDB" id="A0A8C4N6C3"/>
<proteinExistence type="predicted"/>
<reference evidence="2" key="2">
    <citation type="submission" date="2025-09" db="UniProtKB">
        <authorList>
            <consortium name="Ensembl"/>
        </authorList>
    </citation>
    <scope>IDENTIFICATION</scope>
</reference>
<feature type="region of interest" description="Disordered" evidence="1">
    <location>
        <begin position="168"/>
        <end position="191"/>
    </location>
</feature>
<sequence>MHAGLYQVDNMGFKCSNPVLYTTRRLKRTCCCLGTFYRPSLPHPSHYRPFSSPHTTFPSPHTAFLSSHTTLPSPHTTFPPPHTALSSPHAASISPHAAFPSLPIMLPSLPLLSFFPLPSCLPPPKPPSVCTPTEISGQSLRAVITCCFIVPHFVQCFGVSRPEMGIQQSPPLLHKSPNQTQVQNPIPSSQTHPSSIPILLASPFLALLPFRAHSPTTPLPPPLSLPSPFPPLPPLSTSPPSSLSAPPFSPSLSPPINISVSEATGCICKYNIKYETPQSFFPCPPYISLPFTPFPP</sequence>
<evidence type="ECO:0000313" key="3">
    <source>
        <dbReference type="Proteomes" id="UP000694388"/>
    </source>
</evidence>
<protein>
    <submittedName>
        <fullName evidence="2">Uncharacterized protein</fullName>
    </submittedName>
</protein>
<evidence type="ECO:0000313" key="2">
    <source>
        <dbReference type="Ensembl" id="ENSEBUP00000003064.1"/>
    </source>
</evidence>
<evidence type="ECO:0000256" key="1">
    <source>
        <dbReference type="SAM" id="MobiDB-lite"/>
    </source>
</evidence>
<organism evidence="2 3">
    <name type="scientific">Eptatretus burgeri</name>
    <name type="common">Inshore hagfish</name>
    <dbReference type="NCBI Taxonomy" id="7764"/>
    <lineage>
        <taxon>Eukaryota</taxon>
        <taxon>Metazoa</taxon>
        <taxon>Chordata</taxon>
        <taxon>Craniata</taxon>
        <taxon>Vertebrata</taxon>
        <taxon>Cyclostomata</taxon>
        <taxon>Myxini</taxon>
        <taxon>Myxiniformes</taxon>
        <taxon>Myxinidae</taxon>
        <taxon>Eptatretinae</taxon>
        <taxon>Eptatretus</taxon>
    </lineage>
</organism>
<name>A0A8C4N6C3_EPTBU</name>